<organism evidence="2 3">
    <name type="scientific">Streptomyces lavenduligriseus</name>
    <dbReference type="NCBI Taxonomy" id="67315"/>
    <lineage>
        <taxon>Bacteria</taxon>
        <taxon>Bacillati</taxon>
        <taxon>Actinomycetota</taxon>
        <taxon>Actinomycetes</taxon>
        <taxon>Kitasatosporales</taxon>
        <taxon>Streptomycetaceae</taxon>
        <taxon>Streptomyces</taxon>
    </lineage>
</organism>
<dbReference type="RefSeq" id="WP_249461154.1">
    <property type="nucleotide sequence ID" value="NZ_JAMCCK010000024.1"/>
</dbReference>
<dbReference type="InterPro" id="IPR007278">
    <property type="entry name" value="DUF397"/>
</dbReference>
<gene>
    <name evidence="2" type="ORF">M4438_17650</name>
</gene>
<accession>A0ABT0NV32</accession>
<evidence type="ECO:0000313" key="2">
    <source>
        <dbReference type="EMBL" id="MCL3995319.1"/>
    </source>
</evidence>
<proteinExistence type="predicted"/>
<keyword evidence="3" id="KW-1185">Reference proteome</keyword>
<reference evidence="2 3" key="1">
    <citation type="submission" date="2022-05" db="EMBL/GenBank/DDBJ databases">
        <title>Genome Resource of Streptomyces lavenduligriseus GA1-1, a Strain with Broad-Spectrum Antifungal Activity against Phytopathogenic Fungi.</title>
        <authorList>
            <person name="Qi D."/>
        </authorList>
    </citation>
    <scope>NUCLEOTIDE SEQUENCE [LARGE SCALE GENOMIC DNA]</scope>
    <source>
        <strain evidence="2 3">GA1-1</strain>
    </source>
</reference>
<evidence type="ECO:0000313" key="3">
    <source>
        <dbReference type="Proteomes" id="UP001202052"/>
    </source>
</evidence>
<dbReference type="Pfam" id="PF04149">
    <property type="entry name" value="DUF397"/>
    <property type="match status" value="2"/>
</dbReference>
<protein>
    <submittedName>
        <fullName evidence="2">DUF397 domain-containing protein</fullName>
    </submittedName>
</protein>
<sequence length="83" mass="8872">MSTVGLHWFKSSYSSNGEVDDCVEAALTWSKSSYSSTNEPGDCLEVAPTPSTIHIRDSKNTEGPCLTVAPVAWADFVAFASRG</sequence>
<name>A0ABT0NV32_9ACTN</name>
<evidence type="ECO:0000259" key="1">
    <source>
        <dbReference type="Pfam" id="PF04149"/>
    </source>
</evidence>
<feature type="domain" description="DUF397" evidence="1">
    <location>
        <begin position="27"/>
        <end position="79"/>
    </location>
</feature>
<dbReference type="EMBL" id="JAMCCK010000024">
    <property type="protein sequence ID" value="MCL3995319.1"/>
    <property type="molecule type" value="Genomic_DNA"/>
</dbReference>
<dbReference type="Proteomes" id="UP001202052">
    <property type="component" value="Unassembled WGS sequence"/>
</dbReference>
<feature type="domain" description="DUF397" evidence="1">
    <location>
        <begin position="6"/>
        <end position="26"/>
    </location>
</feature>
<comment type="caution">
    <text evidence="2">The sequence shown here is derived from an EMBL/GenBank/DDBJ whole genome shotgun (WGS) entry which is preliminary data.</text>
</comment>